<reference evidence="1" key="1">
    <citation type="submission" date="2024-06" db="EMBL/GenBank/DDBJ databases">
        <title>Sequencing and assembly of the genome of Dyadobacter sp. strain 676, a symbiont of Cyamopsis tetragonoloba.</title>
        <authorList>
            <person name="Guro P."/>
            <person name="Sazanova A."/>
            <person name="Kuznetsova I."/>
            <person name="Belimov A."/>
            <person name="Safronova V."/>
        </authorList>
    </citation>
    <scope>NUCLEOTIDE SEQUENCE</scope>
    <source>
        <strain evidence="1">676</strain>
    </source>
</reference>
<gene>
    <name evidence="1" type="ORF">ABV298_07905</name>
</gene>
<protein>
    <submittedName>
        <fullName evidence="1">Uncharacterized protein</fullName>
    </submittedName>
</protein>
<dbReference type="RefSeq" id="WP_353721610.1">
    <property type="nucleotide sequence ID" value="NZ_CP159289.1"/>
</dbReference>
<name>A0AAU8FNX2_9BACT</name>
<organism evidence="1">
    <name type="scientific">Dyadobacter sp. 676</name>
    <dbReference type="NCBI Taxonomy" id="3088362"/>
    <lineage>
        <taxon>Bacteria</taxon>
        <taxon>Pseudomonadati</taxon>
        <taxon>Bacteroidota</taxon>
        <taxon>Cytophagia</taxon>
        <taxon>Cytophagales</taxon>
        <taxon>Spirosomataceae</taxon>
        <taxon>Dyadobacter</taxon>
    </lineage>
</organism>
<accession>A0AAU8FNX2</accession>
<dbReference type="EMBL" id="CP159289">
    <property type="protein sequence ID" value="XCH26317.1"/>
    <property type="molecule type" value="Genomic_DNA"/>
</dbReference>
<sequence>MKPPLEKFIERIQALQSTGNAVFPKGIFPAQRSNHLIGYRRPDTTIFFSAIIAFTLQSIRKQCSAESQVKIDSIIPLITANYADFQNKDGLKTYNFWKTKPSRHFPNGRWFRRFEHFRIPDDIDDTAFAYLTTNPTREELIWLKQKLALHANGSKLWIKNTYPEYKPLPAYSTWFGKNMYVEFDVSVLSNMLYCILHYKLPLNRHDAASFEYIRSVIQTRRYIDAPFRCAHQYPRTPLIVYHVARLLAAFDPPALQSIRRQLISDTESLLKNTRNRMDRVLLSTSLMRLGVKTERIPVETFTERDFTGFFFFIAGLLTAYENPVLYKLSVNPLVHMHWTCEAHCWTLLAEYEAIWNQQQPNGALSLSNPS</sequence>
<proteinExistence type="predicted"/>
<evidence type="ECO:0000313" key="1">
    <source>
        <dbReference type="EMBL" id="XCH26317.1"/>
    </source>
</evidence>
<dbReference type="AlphaFoldDB" id="A0AAU8FNX2"/>